<reference evidence="2" key="1">
    <citation type="submission" date="2021-01" db="EMBL/GenBank/DDBJ databases">
        <authorList>
            <person name="Corre E."/>
            <person name="Pelletier E."/>
            <person name="Niang G."/>
            <person name="Scheremetjew M."/>
            <person name="Finn R."/>
            <person name="Kale V."/>
            <person name="Holt S."/>
            <person name="Cochrane G."/>
            <person name="Meng A."/>
            <person name="Brown T."/>
            <person name="Cohen L."/>
        </authorList>
    </citation>
    <scope>NUCLEOTIDE SEQUENCE</scope>
    <source>
        <strain evidence="2">CCMP3278</strain>
    </source>
</reference>
<sequence length="584" mass="62476">MNRLAALTAVVIFIALFCVKSVSAQCKCTRLINADCTILTPLTETTCDQDTIQCTRCVCDMNGEEDCDTLSGTSLVFTGSGNTCAFQESFHAVCPDTSGRIVPNGFSFAGSLNSMAHIVSDEFYASTLLHVAASAGSSLVTRDETGFYIGTTVNSGTGVTSGRTMCLTEGTGFRIQGFRVRSNSCSSASTLVIGGVSVNINAGFTGDITLPSAQEVSLFVSVDLQFNTAEACDLSLNSFRGIVTNVFSNQLRLIDFSGQVSLLSNTEVQDNIGDSWFVHSDTLLSSLVQFSFNGFYIGSTLLSGTGLSDTRLLKMPSTSPISSFCDVTDLFIGENRCAQDTTLTLTEYNEYRELIPSEYQVVIGAGYIGAVALPTALRLNAATQLEIRFGAALTGSDPLCDLGIKYARGSLFVQVEVQDSIMFNQQDGETNVIGYSVETDVTYRMTTSSTNGGVLGNLFPSFISVRSGTNGGFLIGDSLTAGVVPTHVRYLEMFDLDNQFKVTSIDITENDCSGSTGLVFESPLQARNERLGIAARQIGTVQLNGLVVLVGKGSNRLGMTFERNLGTLNCKLRIKQFNGIFMPL</sequence>
<gene>
    <name evidence="2" type="ORF">TOLI1172_LOCUS7430</name>
</gene>
<dbReference type="EMBL" id="HBFP01010343">
    <property type="protein sequence ID" value="CAD8823034.1"/>
    <property type="molecule type" value="Transcribed_RNA"/>
</dbReference>
<feature type="chain" id="PRO_5031570340" evidence="1">
    <location>
        <begin position="25"/>
        <end position="584"/>
    </location>
</feature>
<feature type="signal peptide" evidence="1">
    <location>
        <begin position="1"/>
        <end position="24"/>
    </location>
</feature>
<protein>
    <submittedName>
        <fullName evidence="2">Uncharacterized protein</fullName>
    </submittedName>
</protein>
<name>A0A7S0ZIM7_9RHOD</name>
<proteinExistence type="predicted"/>
<evidence type="ECO:0000256" key="1">
    <source>
        <dbReference type="SAM" id="SignalP"/>
    </source>
</evidence>
<evidence type="ECO:0000313" key="2">
    <source>
        <dbReference type="EMBL" id="CAD8823034.1"/>
    </source>
</evidence>
<dbReference type="AlphaFoldDB" id="A0A7S0ZIM7"/>
<organism evidence="2">
    <name type="scientific">Timspurckia oligopyrenoides</name>
    <dbReference type="NCBI Taxonomy" id="708627"/>
    <lineage>
        <taxon>Eukaryota</taxon>
        <taxon>Rhodophyta</taxon>
        <taxon>Bangiophyceae</taxon>
        <taxon>Porphyridiales</taxon>
        <taxon>Porphyridiaceae</taxon>
        <taxon>Timspurckia</taxon>
    </lineage>
</organism>
<accession>A0A7S0ZIM7</accession>
<keyword evidence="1" id="KW-0732">Signal</keyword>